<evidence type="ECO:0000313" key="2">
    <source>
        <dbReference type="Proteomes" id="UP000499080"/>
    </source>
</evidence>
<proteinExistence type="predicted"/>
<comment type="caution">
    <text evidence="1">The sequence shown here is derived from an EMBL/GenBank/DDBJ whole genome shotgun (WGS) entry which is preliminary data.</text>
</comment>
<keyword evidence="2" id="KW-1185">Reference proteome</keyword>
<dbReference type="AlphaFoldDB" id="A0A4Y2XEM2"/>
<evidence type="ECO:0000313" key="1">
    <source>
        <dbReference type="EMBL" id="GBO46792.1"/>
    </source>
</evidence>
<dbReference type="EMBL" id="BGPR01074695">
    <property type="protein sequence ID" value="GBO46792.1"/>
    <property type="molecule type" value="Genomic_DNA"/>
</dbReference>
<sequence length="105" mass="12175">MSRQDLKSLLFVDPVDLPNLFSVVRKLRNDVVMSSKLFRLQKAFYLQHVYSRLQKNKFFLNTTYWRVTGNSKKGLTKIAANLSELLIVPPEKSTPDSVLFLMSRP</sequence>
<gene>
    <name evidence="1" type="ORF">AVEN_110909_1</name>
</gene>
<organism evidence="1 2">
    <name type="scientific">Araneus ventricosus</name>
    <name type="common">Orbweaver spider</name>
    <name type="synonym">Epeira ventricosa</name>
    <dbReference type="NCBI Taxonomy" id="182803"/>
    <lineage>
        <taxon>Eukaryota</taxon>
        <taxon>Metazoa</taxon>
        <taxon>Ecdysozoa</taxon>
        <taxon>Arthropoda</taxon>
        <taxon>Chelicerata</taxon>
        <taxon>Arachnida</taxon>
        <taxon>Araneae</taxon>
        <taxon>Araneomorphae</taxon>
        <taxon>Entelegynae</taxon>
        <taxon>Araneoidea</taxon>
        <taxon>Araneidae</taxon>
        <taxon>Araneus</taxon>
    </lineage>
</organism>
<protein>
    <submittedName>
        <fullName evidence="1">Uncharacterized protein</fullName>
    </submittedName>
</protein>
<dbReference type="Proteomes" id="UP000499080">
    <property type="component" value="Unassembled WGS sequence"/>
</dbReference>
<name>A0A4Y2XEM2_ARAVE</name>
<reference evidence="1 2" key="1">
    <citation type="journal article" date="2019" name="Sci. Rep.">
        <title>Orb-weaving spider Araneus ventricosus genome elucidates the spidroin gene catalogue.</title>
        <authorList>
            <person name="Kono N."/>
            <person name="Nakamura H."/>
            <person name="Ohtoshi R."/>
            <person name="Moran D.A.P."/>
            <person name="Shinohara A."/>
            <person name="Yoshida Y."/>
            <person name="Fujiwara M."/>
            <person name="Mori M."/>
            <person name="Tomita M."/>
            <person name="Arakawa K."/>
        </authorList>
    </citation>
    <scope>NUCLEOTIDE SEQUENCE [LARGE SCALE GENOMIC DNA]</scope>
</reference>
<accession>A0A4Y2XEM2</accession>